<organism evidence="4 5">
    <name type="scientific">Cystobacter ferrugineus</name>
    <dbReference type="NCBI Taxonomy" id="83449"/>
    <lineage>
        <taxon>Bacteria</taxon>
        <taxon>Pseudomonadati</taxon>
        <taxon>Myxococcota</taxon>
        <taxon>Myxococcia</taxon>
        <taxon>Myxococcales</taxon>
        <taxon>Cystobacterineae</taxon>
        <taxon>Archangiaceae</taxon>
        <taxon>Cystobacter</taxon>
    </lineage>
</organism>
<dbReference type="InterPro" id="IPR002347">
    <property type="entry name" value="SDR_fam"/>
</dbReference>
<evidence type="ECO:0000256" key="2">
    <source>
        <dbReference type="ARBA" id="ARBA00023002"/>
    </source>
</evidence>
<dbReference type="GO" id="GO:0016491">
    <property type="term" value="F:oxidoreductase activity"/>
    <property type="evidence" value="ECO:0007669"/>
    <property type="project" value="UniProtKB-KW"/>
</dbReference>
<dbReference type="PANTHER" id="PTHR44196:SF2">
    <property type="entry name" value="SHORT-CHAIN DEHYDROGENASE-RELATED"/>
    <property type="match status" value="1"/>
</dbReference>
<dbReference type="RefSeq" id="WP_071895867.1">
    <property type="nucleotide sequence ID" value="NZ_MPIN01000001.1"/>
</dbReference>
<dbReference type="STRING" id="83449.BON30_00660"/>
<evidence type="ECO:0000313" key="5">
    <source>
        <dbReference type="Proteomes" id="UP000182229"/>
    </source>
</evidence>
<dbReference type="InterPro" id="IPR036291">
    <property type="entry name" value="NAD(P)-bd_dom_sf"/>
</dbReference>
<accession>A0A1L9BHU8</accession>
<protein>
    <submittedName>
        <fullName evidence="4">Short-chain dehydrogenase</fullName>
    </submittedName>
</protein>
<dbReference type="OrthoDB" id="9789083at2"/>
<gene>
    <name evidence="4" type="ORF">BON30_00660</name>
</gene>
<dbReference type="Proteomes" id="UP000182229">
    <property type="component" value="Unassembled WGS sequence"/>
</dbReference>
<reference evidence="4 5" key="2">
    <citation type="submission" date="2016-12" db="EMBL/GenBank/DDBJ databases">
        <title>Draft Genome Sequence of Cystobacter ferrugineus Strain Cbfe23.</title>
        <authorList>
            <person name="Akbar S."/>
            <person name="Dowd S.E."/>
            <person name="Stevens D.C."/>
        </authorList>
    </citation>
    <scope>NUCLEOTIDE SEQUENCE [LARGE SCALE GENOMIC DNA]</scope>
    <source>
        <strain evidence="4 5">Cbfe23</strain>
    </source>
</reference>
<evidence type="ECO:0000256" key="1">
    <source>
        <dbReference type="ARBA" id="ARBA00006484"/>
    </source>
</evidence>
<proteinExistence type="inferred from homology"/>
<dbReference type="AlphaFoldDB" id="A0A1L9BHU8"/>
<dbReference type="Pfam" id="PF00106">
    <property type="entry name" value="adh_short"/>
    <property type="match status" value="1"/>
</dbReference>
<evidence type="ECO:0000313" key="4">
    <source>
        <dbReference type="EMBL" id="OJH41786.1"/>
    </source>
</evidence>
<dbReference type="PRINTS" id="PR00080">
    <property type="entry name" value="SDRFAMILY"/>
</dbReference>
<name>A0A1L9BHU8_9BACT</name>
<comment type="caution">
    <text evidence="4">The sequence shown here is derived from an EMBL/GenBank/DDBJ whole genome shotgun (WGS) entry which is preliminary data.</text>
</comment>
<dbReference type="Gene3D" id="3.40.50.720">
    <property type="entry name" value="NAD(P)-binding Rossmann-like Domain"/>
    <property type="match status" value="1"/>
</dbReference>
<keyword evidence="2" id="KW-0560">Oxidoreductase</keyword>
<comment type="similarity">
    <text evidence="1 3">Belongs to the short-chain dehydrogenases/reductases (SDR) family.</text>
</comment>
<dbReference type="SUPFAM" id="SSF51735">
    <property type="entry name" value="NAD(P)-binding Rossmann-fold domains"/>
    <property type="match status" value="1"/>
</dbReference>
<dbReference type="PRINTS" id="PR00081">
    <property type="entry name" value="GDHRDH"/>
</dbReference>
<sequence>MDQDSRTRPYALVTGASSGIGRELAAVLAREGHALVLVARRTEPLRALAEQLERAHGAPCVVVGADLGTLEGVAQVTREVEARGLALEVLVNNAGFGLAGPVATLPAESQLGMIDLNIRALTALTRAFLPGMVARGRGYVLNVASTAAFQPGPFMTVYFASKAYVLSFSTALHEELRGQGVRVTALCPGYTETEFATRASEHQRPRLFGGPLGTGNARQVAEVGFRGMKRGRAVVIPGLLNVLSAWFGRFSPLALTLRITRYLNGSGKQGPEIPRNSG</sequence>
<dbReference type="PIRSF" id="PIRSF000126">
    <property type="entry name" value="11-beta-HSD1"/>
    <property type="match status" value="1"/>
</dbReference>
<dbReference type="CDD" id="cd05233">
    <property type="entry name" value="SDR_c"/>
    <property type="match status" value="1"/>
</dbReference>
<keyword evidence="5" id="KW-1185">Reference proteome</keyword>
<evidence type="ECO:0000256" key="3">
    <source>
        <dbReference type="RuleBase" id="RU000363"/>
    </source>
</evidence>
<dbReference type="GO" id="GO:0016020">
    <property type="term" value="C:membrane"/>
    <property type="evidence" value="ECO:0007669"/>
    <property type="project" value="TreeGrafter"/>
</dbReference>
<reference evidence="5" key="1">
    <citation type="submission" date="2016-11" db="EMBL/GenBank/DDBJ databases">
        <authorList>
            <person name="Shukria A."/>
            <person name="Stevens D.C."/>
        </authorList>
    </citation>
    <scope>NUCLEOTIDE SEQUENCE [LARGE SCALE GENOMIC DNA]</scope>
    <source>
        <strain evidence="5">Cbfe23</strain>
    </source>
</reference>
<dbReference type="PANTHER" id="PTHR44196">
    <property type="entry name" value="DEHYDROGENASE/REDUCTASE SDR FAMILY MEMBER 7B"/>
    <property type="match status" value="1"/>
</dbReference>
<dbReference type="EMBL" id="MPIN01000001">
    <property type="protein sequence ID" value="OJH41786.1"/>
    <property type="molecule type" value="Genomic_DNA"/>
</dbReference>